<dbReference type="Pfam" id="PF00005">
    <property type="entry name" value="ABC_tran"/>
    <property type="match status" value="2"/>
</dbReference>
<evidence type="ECO:0000256" key="1">
    <source>
        <dbReference type="ARBA" id="ARBA00004202"/>
    </source>
</evidence>
<dbReference type="PANTHER" id="PTHR43790">
    <property type="entry name" value="CARBOHYDRATE TRANSPORT ATP-BINDING PROTEIN MG119-RELATED"/>
    <property type="match status" value="1"/>
</dbReference>
<dbReference type="PROSITE" id="PS00211">
    <property type="entry name" value="ABC_TRANSPORTER_1"/>
    <property type="match status" value="1"/>
</dbReference>
<accession>A0A3M8ALU1</accession>
<dbReference type="AlphaFoldDB" id="A0A3M8ALU1"/>
<keyword evidence="4" id="KW-0677">Repeat</keyword>
<dbReference type="CDD" id="cd03216">
    <property type="entry name" value="ABC_Carb_Monos_I"/>
    <property type="match status" value="1"/>
</dbReference>
<feature type="domain" description="ABC transporter" evidence="10">
    <location>
        <begin position="267"/>
        <end position="513"/>
    </location>
</feature>
<sequence>MESIVTHHTDPAAPVVEMRGISISFPGVKALDGVDFRMFPGEVHSLMGENGAGKSTLIKALTGVYLIDSGTIALAGEQVAFSGPAQAQAAGISTVYQEVNLLPNLSVAENIMLGREPRRFGAIDWRAMRRRSAELLAGLNLDIDPGSLLGDHSLAVQQLIAIARAIDVQAKVLILDEPTSSLDTDEVAELFRVIRSLKEQGVAILFVSHFLDQVYEICDRLTVLRNGKLVGEYLVEELLRIDLVQKMIGKELTTLDDLEQRARSVVVDESDAALFVNAAKLGRRGAIHPADLPIAAGEVVGLAGLLGSGRTEFARLLGGIDRADTGELTVRGKAIKLRTPRQAISHRIAFSSENRRDEGIVGDLTVRDNIVLALQADRGWFRPIPKRKQDELAQSYIQALNIRPGNPDALVRNLSGGNQQKVLLARWLAIAPRLLILDEPTRGIDIGAKAEIQKLVFTLAENGMSVLFISAELEEVLRLSHRIVVLRDRHVVADLENDGLTVDSLLALIADGSVSVEEPGEADAAAPAVTAGAAVAASATAPAPPTAPTTDETEGGRR</sequence>
<evidence type="ECO:0000259" key="10">
    <source>
        <dbReference type="PROSITE" id="PS50893"/>
    </source>
</evidence>
<organism evidence="11 12">
    <name type="scientific">Agromyces tardus</name>
    <dbReference type="NCBI Taxonomy" id="2583849"/>
    <lineage>
        <taxon>Bacteria</taxon>
        <taxon>Bacillati</taxon>
        <taxon>Actinomycetota</taxon>
        <taxon>Actinomycetes</taxon>
        <taxon>Micrococcales</taxon>
        <taxon>Microbacteriaceae</taxon>
        <taxon>Agromyces</taxon>
    </lineage>
</organism>
<dbReference type="InterPro" id="IPR050107">
    <property type="entry name" value="ABC_carbohydrate_import_ATPase"/>
</dbReference>
<keyword evidence="3" id="KW-1003">Cell membrane</keyword>
<dbReference type="OrthoDB" id="39350at2"/>
<dbReference type="Gene3D" id="3.40.50.300">
    <property type="entry name" value="P-loop containing nucleotide triphosphate hydrolases"/>
    <property type="match status" value="2"/>
</dbReference>
<evidence type="ECO:0000256" key="6">
    <source>
        <dbReference type="ARBA" id="ARBA00022840"/>
    </source>
</evidence>
<gene>
    <name evidence="11" type="ORF">EDM22_00150</name>
</gene>
<name>A0A3M8ALU1_9MICO</name>
<keyword evidence="5" id="KW-0547">Nucleotide-binding</keyword>
<evidence type="ECO:0000256" key="3">
    <source>
        <dbReference type="ARBA" id="ARBA00022475"/>
    </source>
</evidence>
<dbReference type="Proteomes" id="UP000275048">
    <property type="component" value="Unassembled WGS sequence"/>
</dbReference>
<keyword evidence="6 11" id="KW-0067">ATP-binding</keyword>
<dbReference type="EMBL" id="RHHB01000001">
    <property type="protein sequence ID" value="RNB52174.1"/>
    <property type="molecule type" value="Genomic_DNA"/>
</dbReference>
<evidence type="ECO:0000313" key="11">
    <source>
        <dbReference type="EMBL" id="RNB52174.1"/>
    </source>
</evidence>
<comment type="caution">
    <text evidence="11">The sequence shown here is derived from an EMBL/GenBank/DDBJ whole genome shotgun (WGS) entry which is preliminary data.</text>
</comment>
<feature type="region of interest" description="Disordered" evidence="9">
    <location>
        <begin position="535"/>
        <end position="558"/>
    </location>
</feature>
<dbReference type="PROSITE" id="PS50893">
    <property type="entry name" value="ABC_TRANSPORTER_2"/>
    <property type="match status" value="2"/>
</dbReference>
<evidence type="ECO:0000256" key="9">
    <source>
        <dbReference type="SAM" id="MobiDB-lite"/>
    </source>
</evidence>
<evidence type="ECO:0000256" key="2">
    <source>
        <dbReference type="ARBA" id="ARBA00022448"/>
    </source>
</evidence>
<keyword evidence="12" id="KW-1185">Reference proteome</keyword>
<comment type="subcellular location">
    <subcellularLocation>
        <location evidence="1">Cell membrane</location>
        <topology evidence="1">Peripheral membrane protein</topology>
    </subcellularLocation>
</comment>
<dbReference type="InterPro" id="IPR027417">
    <property type="entry name" value="P-loop_NTPase"/>
</dbReference>
<dbReference type="FunFam" id="3.40.50.300:FF:000127">
    <property type="entry name" value="Ribose import ATP-binding protein RbsA"/>
    <property type="match status" value="1"/>
</dbReference>
<dbReference type="InterPro" id="IPR017871">
    <property type="entry name" value="ABC_transporter-like_CS"/>
</dbReference>
<dbReference type="GO" id="GO:0005886">
    <property type="term" value="C:plasma membrane"/>
    <property type="evidence" value="ECO:0007669"/>
    <property type="project" value="UniProtKB-SubCell"/>
</dbReference>
<evidence type="ECO:0000256" key="5">
    <source>
        <dbReference type="ARBA" id="ARBA00022741"/>
    </source>
</evidence>
<keyword evidence="8" id="KW-0472">Membrane</keyword>
<dbReference type="GO" id="GO:0005524">
    <property type="term" value="F:ATP binding"/>
    <property type="evidence" value="ECO:0007669"/>
    <property type="project" value="UniProtKB-KW"/>
</dbReference>
<evidence type="ECO:0000256" key="4">
    <source>
        <dbReference type="ARBA" id="ARBA00022737"/>
    </source>
</evidence>
<dbReference type="GO" id="GO:0016887">
    <property type="term" value="F:ATP hydrolysis activity"/>
    <property type="evidence" value="ECO:0007669"/>
    <property type="project" value="InterPro"/>
</dbReference>
<keyword evidence="7" id="KW-1278">Translocase</keyword>
<dbReference type="CDD" id="cd03215">
    <property type="entry name" value="ABC_Carb_Monos_II"/>
    <property type="match status" value="1"/>
</dbReference>
<reference evidence="11 12" key="1">
    <citation type="submission" date="2018-10" db="EMBL/GenBank/DDBJ databases">
        <title>Isolation, diversity and antibacterial activity of antinobacteria from the wheat rhizosphere soil.</title>
        <authorList>
            <person name="Sun T."/>
        </authorList>
    </citation>
    <scope>NUCLEOTIDE SEQUENCE [LARGE SCALE GENOMIC DNA]</scope>
    <source>
        <strain evidence="11 12">SJ-23</strain>
    </source>
</reference>
<protein>
    <submittedName>
        <fullName evidence="11">Sugar ABC transporter ATP-binding protein</fullName>
    </submittedName>
</protein>
<feature type="domain" description="ABC transporter" evidence="10">
    <location>
        <begin position="16"/>
        <end position="251"/>
    </location>
</feature>
<evidence type="ECO:0000313" key="12">
    <source>
        <dbReference type="Proteomes" id="UP000275048"/>
    </source>
</evidence>
<dbReference type="InterPro" id="IPR003439">
    <property type="entry name" value="ABC_transporter-like_ATP-bd"/>
</dbReference>
<evidence type="ECO:0000256" key="8">
    <source>
        <dbReference type="ARBA" id="ARBA00023136"/>
    </source>
</evidence>
<dbReference type="SMART" id="SM00382">
    <property type="entry name" value="AAA"/>
    <property type="match status" value="2"/>
</dbReference>
<evidence type="ECO:0000256" key="7">
    <source>
        <dbReference type="ARBA" id="ARBA00022967"/>
    </source>
</evidence>
<proteinExistence type="predicted"/>
<dbReference type="SUPFAM" id="SSF52540">
    <property type="entry name" value="P-loop containing nucleoside triphosphate hydrolases"/>
    <property type="match status" value="2"/>
</dbReference>
<keyword evidence="2" id="KW-0813">Transport</keyword>
<dbReference type="InterPro" id="IPR003593">
    <property type="entry name" value="AAA+_ATPase"/>
</dbReference>
<dbReference type="RefSeq" id="WP_122935014.1">
    <property type="nucleotide sequence ID" value="NZ_JBHSNT010000007.1"/>
</dbReference>
<dbReference type="PANTHER" id="PTHR43790:SF9">
    <property type="entry name" value="GALACTOFURANOSE TRANSPORTER ATP-BINDING PROTEIN YTFR"/>
    <property type="match status" value="1"/>
</dbReference>